<dbReference type="InterPro" id="IPR019734">
    <property type="entry name" value="TPR_rpt"/>
</dbReference>
<keyword evidence="4" id="KW-1185">Reference proteome</keyword>
<dbReference type="PANTHER" id="PTHR37038">
    <property type="entry name" value="TRANSCRIPTIONAL REGULATOR-RELATED"/>
    <property type="match status" value="1"/>
</dbReference>
<evidence type="ECO:0000256" key="1">
    <source>
        <dbReference type="PROSITE-ProRule" id="PRU00339"/>
    </source>
</evidence>
<dbReference type="AlphaFoldDB" id="A0A419UZV7"/>
<dbReference type="SUPFAM" id="SSF47413">
    <property type="entry name" value="lambda repressor-like DNA-binding domains"/>
    <property type="match status" value="1"/>
</dbReference>
<feature type="repeat" description="TPR" evidence="1">
    <location>
        <begin position="157"/>
        <end position="190"/>
    </location>
</feature>
<sequence length="298" mass="35492">MLEWGIGEKLRDLREYYQVSQRELALGICSQKTISKVERGEMQPTAEILQKLGLRLGVDISYFFEEQEAPRFNYIKETRDRIGRLISKWEYKEAMGIIREELKNPLFRKKNHRKYLLWKRSVCHFNLTSEKEEAIELLQLALDMSTHSKKTITNDDIGIYLSMGNMYSDIGDFENALTYFNTAKEMCKRIPDYRASPPVNKLYYNLSLLYFRMKLYNKAIEIAQEGIKFIYEKDSIYLLGELYYQKGLAMYYSGNRRKALKAMETSLFLFDIRDQKAFHSFVETHYLRFQRLSLRHLN</sequence>
<feature type="domain" description="HTH cro/C1-type" evidence="2">
    <location>
        <begin position="10"/>
        <end position="63"/>
    </location>
</feature>
<dbReference type="Gene3D" id="1.25.40.10">
    <property type="entry name" value="Tetratricopeptide repeat domain"/>
    <property type="match status" value="1"/>
</dbReference>
<dbReference type="RefSeq" id="WP_170146928.1">
    <property type="nucleotide sequence ID" value="NZ_RAPK01000010.1"/>
</dbReference>
<dbReference type="InterPro" id="IPR001387">
    <property type="entry name" value="Cro/C1-type_HTH"/>
</dbReference>
<comment type="caution">
    <text evidence="3">The sequence shown here is derived from an EMBL/GenBank/DDBJ whole genome shotgun (WGS) entry which is preliminary data.</text>
</comment>
<accession>A0A419UZV7</accession>
<dbReference type="InterPro" id="IPR011990">
    <property type="entry name" value="TPR-like_helical_dom_sf"/>
</dbReference>
<dbReference type="PANTHER" id="PTHR37038:SF14">
    <property type="entry name" value="TRANSCRIPTIONAL ACTIVATOR"/>
    <property type="match status" value="1"/>
</dbReference>
<dbReference type="GO" id="GO:0003677">
    <property type="term" value="F:DNA binding"/>
    <property type="evidence" value="ECO:0007669"/>
    <property type="project" value="InterPro"/>
</dbReference>
<dbReference type="Proteomes" id="UP000285120">
    <property type="component" value="Unassembled WGS sequence"/>
</dbReference>
<protein>
    <submittedName>
        <fullName evidence="3">Tetratricopeptide repeat protein</fullName>
    </submittedName>
</protein>
<dbReference type="SMART" id="SM00028">
    <property type="entry name" value="TPR"/>
    <property type="match status" value="3"/>
</dbReference>
<keyword evidence="1" id="KW-0802">TPR repeat</keyword>
<dbReference type="Pfam" id="PF18768">
    <property type="entry name" value="RNPP_C"/>
    <property type="match status" value="1"/>
</dbReference>
<evidence type="ECO:0000313" key="4">
    <source>
        <dbReference type="Proteomes" id="UP000285120"/>
    </source>
</evidence>
<evidence type="ECO:0000313" key="3">
    <source>
        <dbReference type="EMBL" id="RKD71208.1"/>
    </source>
</evidence>
<dbReference type="SMART" id="SM00530">
    <property type="entry name" value="HTH_XRE"/>
    <property type="match status" value="1"/>
</dbReference>
<dbReference type="PROSITE" id="PS50943">
    <property type="entry name" value="HTH_CROC1"/>
    <property type="match status" value="1"/>
</dbReference>
<reference evidence="3 4" key="1">
    <citation type="submission" date="2018-09" db="EMBL/GenBank/DDBJ databases">
        <title>Genomic Encyclopedia of Archaeal and Bacterial Type Strains, Phase II (KMG-II): from individual species to whole genera.</title>
        <authorList>
            <person name="Goeker M."/>
        </authorList>
    </citation>
    <scope>NUCLEOTIDE SEQUENCE [LARGE SCALE GENOMIC DNA]</scope>
    <source>
        <strain evidence="3 4">DSM 17008</strain>
    </source>
</reference>
<dbReference type="InterPro" id="IPR010982">
    <property type="entry name" value="Lambda_DNA-bd_dom_sf"/>
</dbReference>
<evidence type="ECO:0000259" key="2">
    <source>
        <dbReference type="PROSITE" id="PS50943"/>
    </source>
</evidence>
<name>A0A419UZV7_9BACL</name>
<dbReference type="PROSITE" id="PS50005">
    <property type="entry name" value="TPR"/>
    <property type="match status" value="1"/>
</dbReference>
<dbReference type="CDD" id="cd00093">
    <property type="entry name" value="HTH_XRE"/>
    <property type="match status" value="1"/>
</dbReference>
<dbReference type="SUPFAM" id="SSF48452">
    <property type="entry name" value="TPR-like"/>
    <property type="match status" value="1"/>
</dbReference>
<dbReference type="EMBL" id="RAPK01000010">
    <property type="protein sequence ID" value="RKD71208.1"/>
    <property type="molecule type" value="Genomic_DNA"/>
</dbReference>
<gene>
    <name evidence="3" type="ORF">ATL39_2604</name>
</gene>
<dbReference type="InterPro" id="IPR053163">
    <property type="entry name" value="HTH-type_regulator_Rgg"/>
</dbReference>
<dbReference type="InterPro" id="IPR041315">
    <property type="entry name" value="PlcR_TPR"/>
</dbReference>
<dbReference type="Pfam" id="PF01381">
    <property type="entry name" value="HTH_3"/>
    <property type="match status" value="1"/>
</dbReference>
<proteinExistence type="predicted"/>
<organism evidence="3 4">
    <name type="scientific">Sinobaca qinghaiensis</name>
    <dbReference type="NCBI Taxonomy" id="342944"/>
    <lineage>
        <taxon>Bacteria</taxon>
        <taxon>Bacillati</taxon>
        <taxon>Bacillota</taxon>
        <taxon>Bacilli</taxon>
        <taxon>Bacillales</taxon>
        <taxon>Sporolactobacillaceae</taxon>
        <taxon>Sinobaca</taxon>
    </lineage>
</organism>